<dbReference type="InterPro" id="IPR004414">
    <property type="entry name" value="GatE"/>
</dbReference>
<dbReference type="InterPro" id="IPR029351">
    <property type="entry name" value="GAD_dom"/>
</dbReference>
<dbReference type="NCBIfam" id="NF003107">
    <property type="entry name" value="PRK04028.1"/>
    <property type="match status" value="1"/>
</dbReference>
<proteinExistence type="inferred from homology"/>
<dbReference type="PANTHER" id="PTHR11659">
    <property type="entry name" value="GLUTAMYL-TRNA GLN AMIDOTRANSFERASE SUBUNIT B MITOCHONDRIAL AND PROKARYOTIC PET112-RELATED"/>
    <property type="match status" value="1"/>
</dbReference>
<dbReference type="InterPro" id="IPR018027">
    <property type="entry name" value="Asn/Gln_amidotransferase"/>
</dbReference>
<feature type="region of interest" description="Disordered" evidence="7">
    <location>
        <begin position="394"/>
        <end position="413"/>
    </location>
</feature>
<keyword evidence="4 6" id="KW-0648">Protein biosynthesis</keyword>
<comment type="similarity">
    <text evidence="6">Belongs to the GatB/GatE family. GatE subfamily.</text>
</comment>
<sequence length="618" mass="69528">MLDTKEKLFCSCPTVIRKDQADYSFMRRLRLARSEIGELDPAALFEFEKGLHFIYEGYNENVCLVEMDEEPPHQPNREAIELALKFALIVKAHVVDEIHVMRKIVIDGSNTTGFQRTMLIAIGGRVNVRGKEIPIETICLEEDAARKVDEDPTRRSVTYRLDRLGIPLIEVATGPVIESPEEAREVAHYIGLLLRSMGRVKRGLGTIRQDLNISIEGGAKVEIKGVQYLDLIPLVVKNEARRQQRLLEIRDELKRRGLKEEDILFSPVDVTVVFRNTKSRVARSAIEKGGVALALKLKGFKGILGVELQPGRRFGAELADRARYWARVGGIFHSDELPAYGISMEEVEEVKRLLGTEENDAFVLVFDEKEKALKALEAVHSRIIEAFHGVPEETRAANPDGTTRFMRPRPGKARMYPETDVRPIKVDGSLLARLERELPEPPEKTLERLKNKYKLSEDLAQQLFNSEHLFLFEELVTKTGASPVLVASVLTNTLRNLRREGVNIENIEEDHLFGVFKAVASGKIAKEAIPDVLKAIAENPELSVESILSKLSLQSLTISELEELVSQIISERKQLVEEKGEKAFSPIMGLVMERVRGRIDGKTVAEVVRKKLLEAISS</sequence>
<dbReference type="SUPFAM" id="SSF55931">
    <property type="entry name" value="Glutamine synthetase/guanido kinase"/>
    <property type="match status" value="1"/>
</dbReference>
<evidence type="ECO:0000256" key="3">
    <source>
        <dbReference type="ARBA" id="ARBA00022840"/>
    </source>
</evidence>
<evidence type="ECO:0000256" key="7">
    <source>
        <dbReference type="SAM" id="MobiDB-lite"/>
    </source>
</evidence>
<dbReference type="InterPro" id="IPR006075">
    <property type="entry name" value="Asn/Gln-tRNA_Trfase_suB/E_cat"/>
</dbReference>
<dbReference type="HAMAP" id="MF_00588">
    <property type="entry name" value="GatE"/>
    <property type="match status" value="1"/>
</dbReference>
<evidence type="ECO:0000256" key="5">
    <source>
        <dbReference type="ARBA" id="ARBA00047913"/>
    </source>
</evidence>
<dbReference type="SUPFAM" id="SSF55261">
    <property type="entry name" value="GAD domain-like"/>
    <property type="match status" value="1"/>
</dbReference>
<reference evidence="9 10" key="1">
    <citation type="submission" date="2020-10" db="EMBL/GenBank/DDBJ databases">
        <title>Thermofilum lucidum 3507LT sp. nov. a novel member of Thermofilaceae family isolated from Chile hot spring, and proposal of description order Thermofilales.</title>
        <authorList>
            <person name="Zayulina K.S."/>
            <person name="Elcheninov A.G."/>
            <person name="Toshchakov S.V."/>
            <person name="Kublanov I.V."/>
        </authorList>
    </citation>
    <scope>NUCLEOTIDE SEQUENCE [LARGE SCALE GENOMIC DNA]</scope>
    <source>
        <strain evidence="9 10">3507LT</strain>
    </source>
</reference>
<dbReference type="InterPro" id="IPR014746">
    <property type="entry name" value="Gln_synth/guanido_kin_cat_dom"/>
</dbReference>
<organism evidence="9 10">
    <name type="scientific">Infirmifilum lucidum</name>
    <dbReference type="NCBI Taxonomy" id="2776706"/>
    <lineage>
        <taxon>Archaea</taxon>
        <taxon>Thermoproteota</taxon>
        <taxon>Thermoprotei</taxon>
        <taxon>Thermofilales</taxon>
        <taxon>Thermofilaceae</taxon>
        <taxon>Infirmifilum</taxon>
    </lineage>
</organism>
<dbReference type="Pfam" id="PF02637">
    <property type="entry name" value="GatB_Yqey"/>
    <property type="match status" value="1"/>
</dbReference>
<dbReference type="SUPFAM" id="SSF89095">
    <property type="entry name" value="GatB/YqeY motif"/>
    <property type="match status" value="1"/>
</dbReference>
<comment type="subunit">
    <text evidence="6">Heterodimer of GatD and GatE.</text>
</comment>
<dbReference type="PROSITE" id="PS01234">
    <property type="entry name" value="GATB"/>
    <property type="match status" value="1"/>
</dbReference>
<keyword evidence="1 6" id="KW-0436">Ligase</keyword>
<dbReference type="GO" id="GO:0070681">
    <property type="term" value="P:glutaminyl-tRNAGln biosynthesis via transamidation"/>
    <property type="evidence" value="ECO:0007669"/>
    <property type="project" value="TreeGrafter"/>
</dbReference>
<dbReference type="InParanoid" id="A0A7L9FLQ0"/>
<keyword evidence="9" id="KW-0808">Transferase</keyword>
<dbReference type="GO" id="GO:0005524">
    <property type="term" value="F:ATP binding"/>
    <property type="evidence" value="ECO:0007669"/>
    <property type="project" value="UniProtKB-KW"/>
</dbReference>
<dbReference type="PANTHER" id="PTHR11659:SF2">
    <property type="entry name" value="GLUTAMYL-TRNA(GLN) AMIDOTRANSFERASE SUBUNIT E"/>
    <property type="match status" value="1"/>
</dbReference>
<dbReference type="InterPro" id="IPR042114">
    <property type="entry name" value="GatB_C_1"/>
</dbReference>
<dbReference type="InterPro" id="IPR017959">
    <property type="entry name" value="Asn/Gln-tRNA_amidoTrfase_suB/E"/>
</dbReference>
<evidence type="ECO:0000259" key="8">
    <source>
        <dbReference type="SMART" id="SM00845"/>
    </source>
</evidence>
<dbReference type="InterPro" id="IPR017958">
    <property type="entry name" value="Gln-tRNA_amidoTrfase_suB_CS"/>
</dbReference>
<dbReference type="GO" id="GO:0006412">
    <property type="term" value="P:translation"/>
    <property type="evidence" value="ECO:0007669"/>
    <property type="project" value="UniProtKB-UniRule"/>
</dbReference>
<name>A0A7L9FLQ0_9CREN</name>
<keyword evidence="10" id="KW-1185">Reference proteome</keyword>
<dbReference type="Gene3D" id="3.30.1360.30">
    <property type="entry name" value="GAD-like domain"/>
    <property type="match status" value="1"/>
</dbReference>
<dbReference type="Pfam" id="PF02938">
    <property type="entry name" value="GAD"/>
    <property type="match status" value="1"/>
</dbReference>
<dbReference type="GO" id="GO:0005737">
    <property type="term" value="C:cytoplasm"/>
    <property type="evidence" value="ECO:0007669"/>
    <property type="project" value="InterPro"/>
</dbReference>
<comment type="function">
    <text evidence="6">Allows the formation of correctly charged Gln-tRNA(Gln) through the transamidation of misacylated Glu-tRNA(Gln) in organisms which lack glutaminyl-tRNA synthetase. The reaction takes place in the presence of glutamine and ATP through an activated gamma-phospho-Glu-tRNA(Gln). The GatDE system is specific for glutamate and does not act on aspartate.</text>
</comment>
<keyword evidence="3 6" id="KW-0067">ATP-binding</keyword>
<dbReference type="Proteomes" id="UP000594121">
    <property type="component" value="Chromosome"/>
</dbReference>
<dbReference type="GO" id="GO:0050567">
    <property type="term" value="F:glutaminyl-tRNA synthase (glutamine-hydrolyzing) activity"/>
    <property type="evidence" value="ECO:0007669"/>
    <property type="project" value="UniProtKB-UniRule"/>
</dbReference>
<dbReference type="GO" id="GO:0004812">
    <property type="term" value="F:aminoacyl-tRNA ligase activity"/>
    <property type="evidence" value="ECO:0007669"/>
    <property type="project" value="InterPro"/>
</dbReference>
<gene>
    <name evidence="6 9" type="primary">gatE</name>
    <name evidence="9" type="ORF">IG193_05745</name>
</gene>
<comment type="catalytic activity">
    <reaction evidence="5 6">
        <text>L-glutamyl-tRNA(Gln) + L-glutamine + ATP + H2O = L-glutaminyl-tRNA(Gln) + L-glutamate + ADP + phosphate + H(+)</text>
        <dbReference type="Rhea" id="RHEA:17521"/>
        <dbReference type="Rhea" id="RHEA-COMP:9681"/>
        <dbReference type="Rhea" id="RHEA-COMP:9684"/>
        <dbReference type="ChEBI" id="CHEBI:15377"/>
        <dbReference type="ChEBI" id="CHEBI:15378"/>
        <dbReference type="ChEBI" id="CHEBI:29985"/>
        <dbReference type="ChEBI" id="CHEBI:30616"/>
        <dbReference type="ChEBI" id="CHEBI:43474"/>
        <dbReference type="ChEBI" id="CHEBI:58359"/>
        <dbReference type="ChEBI" id="CHEBI:78520"/>
        <dbReference type="ChEBI" id="CHEBI:78521"/>
        <dbReference type="ChEBI" id="CHEBI:456216"/>
    </reaction>
</comment>
<evidence type="ECO:0000256" key="1">
    <source>
        <dbReference type="ARBA" id="ARBA00022598"/>
    </source>
</evidence>
<dbReference type="EMBL" id="CP062310">
    <property type="protein sequence ID" value="QOJ79775.1"/>
    <property type="molecule type" value="Genomic_DNA"/>
</dbReference>
<accession>A0A7L9FLQ0</accession>
<feature type="domain" description="Asn/Gln amidotransferase" evidence="8">
    <location>
        <begin position="470"/>
        <end position="612"/>
    </location>
</feature>
<dbReference type="InterPro" id="IPR023168">
    <property type="entry name" value="GatB_Yqey_C_2"/>
</dbReference>
<dbReference type="Gene3D" id="1.10.150.380">
    <property type="entry name" value="GatB domain, N-terminal subdomain"/>
    <property type="match status" value="1"/>
</dbReference>
<dbReference type="AlphaFoldDB" id="A0A7L9FLQ0"/>
<dbReference type="InterPro" id="IPR004115">
    <property type="entry name" value="GAD-like_sf"/>
</dbReference>
<dbReference type="NCBIfam" id="TIGR00134">
    <property type="entry name" value="gatE_arch"/>
    <property type="match status" value="1"/>
</dbReference>
<evidence type="ECO:0000256" key="2">
    <source>
        <dbReference type="ARBA" id="ARBA00022741"/>
    </source>
</evidence>
<dbReference type="InterPro" id="IPR003789">
    <property type="entry name" value="Asn/Gln_tRNA_amidoTrase-B-like"/>
</dbReference>
<evidence type="ECO:0000256" key="4">
    <source>
        <dbReference type="ARBA" id="ARBA00022917"/>
    </source>
</evidence>
<evidence type="ECO:0000256" key="6">
    <source>
        <dbReference type="HAMAP-Rule" id="MF_00588"/>
    </source>
</evidence>
<evidence type="ECO:0000313" key="9">
    <source>
        <dbReference type="EMBL" id="QOJ79775.1"/>
    </source>
</evidence>
<dbReference type="Pfam" id="PF02934">
    <property type="entry name" value="GatB_N"/>
    <property type="match status" value="1"/>
</dbReference>
<dbReference type="FunCoup" id="A0A7L9FLQ0">
    <property type="interactions" value="19"/>
</dbReference>
<dbReference type="KEGG" id="thel:IG193_05745"/>
<dbReference type="EC" id="6.3.5.-" evidence="6"/>
<protein>
    <recommendedName>
        <fullName evidence="6">Glutamyl-tRNA(Gln) amidotransferase subunit E</fullName>
        <shortName evidence="6">Glu-ADT subunit E</shortName>
        <ecNumber evidence="6">6.3.5.-</ecNumber>
    </recommendedName>
</protein>
<evidence type="ECO:0000313" key="10">
    <source>
        <dbReference type="Proteomes" id="UP000594121"/>
    </source>
</evidence>
<dbReference type="SMART" id="SM00845">
    <property type="entry name" value="GatB_Yqey"/>
    <property type="match status" value="1"/>
</dbReference>
<dbReference type="GO" id="GO:0016740">
    <property type="term" value="F:transferase activity"/>
    <property type="evidence" value="ECO:0007669"/>
    <property type="project" value="UniProtKB-KW"/>
</dbReference>
<dbReference type="Gene3D" id="1.10.10.410">
    <property type="match status" value="1"/>
</dbReference>
<keyword evidence="2 6" id="KW-0547">Nucleotide-binding</keyword>